<feature type="compositionally biased region" description="Basic residues" evidence="8">
    <location>
        <begin position="513"/>
        <end position="524"/>
    </location>
</feature>
<evidence type="ECO:0000313" key="9">
    <source>
        <dbReference type="EMBL" id="KAF2274363.1"/>
    </source>
</evidence>
<keyword evidence="5" id="KW-0234">DNA repair</keyword>
<keyword evidence="6" id="KW-0539">Nucleus</keyword>
<feature type="compositionally biased region" description="Polar residues" evidence="8">
    <location>
        <begin position="103"/>
        <end position="115"/>
    </location>
</feature>
<dbReference type="GO" id="GO:0006260">
    <property type="term" value="P:DNA replication"/>
    <property type="evidence" value="ECO:0007669"/>
    <property type="project" value="InterPro"/>
</dbReference>
<comment type="similarity">
    <text evidence="2">Belongs to the SLX4 family.</text>
</comment>
<dbReference type="GO" id="GO:0006281">
    <property type="term" value="P:DNA repair"/>
    <property type="evidence" value="ECO:0007669"/>
    <property type="project" value="UniProtKB-KW"/>
</dbReference>
<reference evidence="9" key="1">
    <citation type="journal article" date="2020" name="Stud. Mycol.">
        <title>101 Dothideomycetes genomes: a test case for predicting lifestyles and emergence of pathogens.</title>
        <authorList>
            <person name="Haridas S."/>
            <person name="Albert R."/>
            <person name="Binder M."/>
            <person name="Bloem J."/>
            <person name="Labutti K."/>
            <person name="Salamov A."/>
            <person name="Andreopoulos B."/>
            <person name="Baker S."/>
            <person name="Barry K."/>
            <person name="Bills G."/>
            <person name="Bluhm B."/>
            <person name="Cannon C."/>
            <person name="Castanera R."/>
            <person name="Culley D."/>
            <person name="Daum C."/>
            <person name="Ezra D."/>
            <person name="Gonzalez J."/>
            <person name="Henrissat B."/>
            <person name="Kuo A."/>
            <person name="Liang C."/>
            <person name="Lipzen A."/>
            <person name="Lutzoni F."/>
            <person name="Magnuson J."/>
            <person name="Mondo S."/>
            <person name="Nolan M."/>
            <person name="Ohm R."/>
            <person name="Pangilinan J."/>
            <person name="Park H.-J."/>
            <person name="Ramirez L."/>
            <person name="Alfaro M."/>
            <person name="Sun H."/>
            <person name="Tritt A."/>
            <person name="Yoshinaga Y."/>
            <person name="Zwiers L.-H."/>
            <person name="Turgeon B."/>
            <person name="Goodwin S."/>
            <person name="Spatafora J."/>
            <person name="Crous P."/>
            <person name="Grigoriev I."/>
        </authorList>
    </citation>
    <scope>NUCLEOTIDE SEQUENCE</scope>
    <source>
        <strain evidence="9">CBS 379.55</strain>
    </source>
</reference>
<feature type="compositionally biased region" description="Basic residues" evidence="8">
    <location>
        <begin position="289"/>
        <end position="298"/>
    </location>
</feature>
<evidence type="ECO:0000256" key="6">
    <source>
        <dbReference type="ARBA" id="ARBA00023242"/>
    </source>
</evidence>
<evidence type="ECO:0000256" key="1">
    <source>
        <dbReference type="ARBA" id="ARBA00004123"/>
    </source>
</evidence>
<keyword evidence="10" id="KW-1185">Reference proteome</keyword>
<feature type="region of interest" description="Disordered" evidence="8">
    <location>
        <begin position="656"/>
        <end position="818"/>
    </location>
</feature>
<dbReference type="InterPro" id="IPR018574">
    <property type="entry name" value="Structure-sp_endonuc_su_Slx4"/>
</dbReference>
<evidence type="ECO:0000256" key="8">
    <source>
        <dbReference type="SAM" id="MobiDB-lite"/>
    </source>
</evidence>
<dbReference type="GO" id="GO:0006310">
    <property type="term" value="P:DNA recombination"/>
    <property type="evidence" value="ECO:0007669"/>
    <property type="project" value="UniProtKB-KW"/>
</dbReference>
<dbReference type="AlphaFoldDB" id="A0A6A6JDW6"/>
<dbReference type="Proteomes" id="UP000800097">
    <property type="component" value="Unassembled WGS sequence"/>
</dbReference>
<feature type="compositionally biased region" description="Acidic residues" evidence="8">
    <location>
        <begin position="795"/>
        <end position="804"/>
    </location>
</feature>
<dbReference type="EMBL" id="ML986503">
    <property type="protein sequence ID" value="KAF2274363.1"/>
    <property type="molecule type" value="Genomic_DNA"/>
</dbReference>
<feature type="region of interest" description="Disordered" evidence="8">
    <location>
        <begin position="10"/>
        <end position="68"/>
    </location>
</feature>
<feature type="region of interest" description="Disordered" evidence="8">
    <location>
        <begin position="370"/>
        <end position="389"/>
    </location>
</feature>
<feature type="region of interest" description="Disordered" evidence="8">
    <location>
        <begin position="89"/>
        <end position="166"/>
    </location>
</feature>
<sequence>MTKFDIVILSSSPLTSGAGAGAAKPHESPPSSPQRVRMSAYAPLSPQQLQTSPRKPAGALKRGSRAAPVPCGASIGFATAASLLKSKQLTLDDEGELEGIRNAKSSGVSRENGGTANEGPKKPRKRSSKTQSTAGDADRTLKKPGVRKAKADSSGGSTGDYAGALGASCTSRTTASANSITPVCEPTALTLKPAPTKGRTRKTRATDNEKPLSGAPAKSATTTSSYFDDNASLQPLGLLPNIDSVGLSKAAIVVGAKKTRSKKATPTSLETMILAETTNVSGNTAKGRLRAAATKKKTTGSVSSHFPLQVHKKREEHDSRIWDVPGSPSQNNSGIRHQDPLNDNKSHIDEAVARRRDWTPVKDTFDDLSFTDSAAKEPPHPAAPPSAPFTSMLSNFAFAEETQARQPALAKDTPLEGHSRMKRRRVELLDVPGNGPVARDPSPPGKGKAPKKKARTITDLVTGQYAPEDLPTESTDGDGVFGIRTNTASVPLNDALPPGPAGNKAALVGRSSKPSKRGAKKGKPSKSGAKPKMAADKLLSPASALSRLNNQDVLFGTSSQLALEESPTMIRQIQQALSASENDLAPSEYVPDAITRLMFMPQLEKIKGNRRLWTAGARDEDGLLLEEHEPVYMPEPDRTQDIPLLMDGTRDSSFADIDHCLSPMPLATKPKNPPHYHDESNEEAPPTKPTIDDLDAFSDPPPSHQPESSSFLDIDDIIPPQPFAKSKDATIDPPTKLDAPLKKRPSPSLKPASTVLQKHGPSHNIPSTLESRLNSQSRPPITPPKSRGRYAQVEEILDSEDDEALSPTPPRRKPLQEYPSLPLVLNRPAENMEVPLERIYHVATSQLEWANIKPSIFRLITSHIRSIPPTEDPNNPSWYEKMLMYDPIIVEDFTAYLNAHTSIRAHRRATQKQIKAWNKEIKKRGGEALSVEEGGDQVLVVEKELETYMVRAWCEEHSVCCASRDNKGKVGLPKGQY</sequence>
<organism evidence="9 10">
    <name type="scientific">Westerdykella ornata</name>
    <dbReference type="NCBI Taxonomy" id="318751"/>
    <lineage>
        <taxon>Eukaryota</taxon>
        <taxon>Fungi</taxon>
        <taxon>Dikarya</taxon>
        <taxon>Ascomycota</taxon>
        <taxon>Pezizomycotina</taxon>
        <taxon>Dothideomycetes</taxon>
        <taxon>Pleosporomycetidae</taxon>
        <taxon>Pleosporales</taxon>
        <taxon>Sporormiaceae</taxon>
        <taxon>Westerdykella</taxon>
    </lineage>
</organism>
<evidence type="ECO:0000256" key="3">
    <source>
        <dbReference type="ARBA" id="ARBA00022763"/>
    </source>
</evidence>
<feature type="region of interest" description="Disordered" evidence="8">
    <location>
        <begin position="188"/>
        <end position="230"/>
    </location>
</feature>
<feature type="compositionally biased region" description="Polar residues" evidence="8">
    <location>
        <begin position="764"/>
        <end position="779"/>
    </location>
</feature>
<protein>
    <recommendedName>
        <fullName evidence="7">Structure-specific endonuclease subunit SLX4</fullName>
    </recommendedName>
</protein>
<dbReference type="OrthoDB" id="5349119at2759"/>
<comment type="subcellular location">
    <subcellularLocation>
        <location evidence="1">Nucleus</location>
    </subcellularLocation>
</comment>
<feature type="compositionally biased region" description="Polar residues" evidence="8">
    <location>
        <begin position="219"/>
        <end position="230"/>
    </location>
</feature>
<evidence type="ECO:0000256" key="4">
    <source>
        <dbReference type="ARBA" id="ARBA00023172"/>
    </source>
</evidence>
<dbReference type="Pfam" id="PF09494">
    <property type="entry name" value="Slx4"/>
    <property type="match status" value="1"/>
</dbReference>
<feature type="region of interest" description="Disordered" evidence="8">
    <location>
        <begin position="289"/>
        <end position="344"/>
    </location>
</feature>
<name>A0A6A6JDW6_WESOR</name>
<proteinExistence type="inferred from homology"/>
<feature type="region of interest" description="Disordered" evidence="8">
    <location>
        <begin position="400"/>
        <end position="534"/>
    </location>
</feature>
<keyword evidence="3" id="KW-0227">DNA damage</keyword>
<keyword evidence="4" id="KW-0233">DNA recombination</keyword>
<dbReference type="GeneID" id="54551981"/>
<dbReference type="GO" id="GO:0033557">
    <property type="term" value="C:Slx1-Slx4 complex"/>
    <property type="evidence" value="ECO:0007669"/>
    <property type="project" value="InterPro"/>
</dbReference>
<evidence type="ECO:0000256" key="5">
    <source>
        <dbReference type="ARBA" id="ARBA00023204"/>
    </source>
</evidence>
<evidence type="ECO:0000256" key="7">
    <source>
        <dbReference type="ARBA" id="ARBA00029496"/>
    </source>
</evidence>
<gene>
    <name evidence="9" type="ORF">EI97DRAFT_435209</name>
</gene>
<evidence type="ECO:0000313" key="10">
    <source>
        <dbReference type="Proteomes" id="UP000800097"/>
    </source>
</evidence>
<evidence type="ECO:0000256" key="2">
    <source>
        <dbReference type="ARBA" id="ARBA00006661"/>
    </source>
</evidence>
<dbReference type="RefSeq" id="XP_033651902.1">
    <property type="nucleotide sequence ID" value="XM_033798806.1"/>
</dbReference>
<accession>A0A6A6JDW6</accession>